<dbReference type="InterPro" id="IPR017853">
    <property type="entry name" value="GH"/>
</dbReference>
<dbReference type="InterPro" id="IPR053183">
    <property type="entry name" value="ASL1"/>
</dbReference>
<feature type="signal peptide" evidence="1">
    <location>
        <begin position="1"/>
        <end position="21"/>
    </location>
</feature>
<dbReference type="PANTHER" id="PTHR34154:SF3">
    <property type="entry name" value="ALKALI-SENSITIVE LINKAGE PROTEIN 1"/>
    <property type="match status" value="1"/>
</dbReference>
<keyword evidence="4" id="KW-1185">Reference proteome</keyword>
<evidence type="ECO:0000313" key="3">
    <source>
        <dbReference type="EMBL" id="KAK9779533.1"/>
    </source>
</evidence>
<evidence type="ECO:0000259" key="2">
    <source>
        <dbReference type="Pfam" id="PF11790"/>
    </source>
</evidence>
<evidence type="ECO:0000313" key="4">
    <source>
        <dbReference type="Proteomes" id="UP001465668"/>
    </source>
</evidence>
<reference evidence="3 4" key="1">
    <citation type="submission" date="2024-02" db="EMBL/GenBank/DDBJ databases">
        <title>First draft genome assembly of two strains of Seiridium cardinale.</title>
        <authorList>
            <person name="Emiliani G."/>
            <person name="Scali E."/>
        </authorList>
    </citation>
    <scope>NUCLEOTIDE SEQUENCE [LARGE SCALE GENOMIC DNA]</scope>
    <source>
        <strain evidence="3 4">BM-138-000479</strain>
    </source>
</reference>
<feature type="chain" id="PRO_5047325424" description="Asl1-like glycosyl hydrolase catalytic domain-containing protein" evidence="1">
    <location>
        <begin position="22"/>
        <end position="325"/>
    </location>
</feature>
<dbReference type="EMBL" id="JARVKM010000010">
    <property type="protein sequence ID" value="KAK9779533.1"/>
    <property type="molecule type" value="Genomic_DNA"/>
</dbReference>
<accession>A0ABR2Y0E0</accession>
<sequence length="325" mass="34870">MGSRRTSLIPLLATLCALANAVETTKRGLAYTGDDNDADYNLLLSGKSPISWYYTWSLNQASDVNDTVPFIPLIHNTDDASNSDLNSLLNALPSSSTHLLAFNEPDGTTDSGGSSIEPEDAAKSYLDHIAPLRTSDSRSWNISHPSVTGSSQGLDWLQRFNESCYDLDPAGCPMDFVAVHWYGDFSGLASWLGTLHDFYVTNSTDANADGLKFWITEMALPQQDEDATVAMMNSSLSYLDGLDYVQGYAWFGAFRSDSANEWTGSSVALFDDDGGLTEAGSLYLGGEENGFAKGTKGEGASAASGISVPIWTMVIAGLAIITISW</sequence>
<dbReference type="InterPro" id="IPR024655">
    <property type="entry name" value="Asl1_glyco_hydro_catalytic"/>
</dbReference>
<organism evidence="3 4">
    <name type="scientific">Seiridium cardinale</name>
    <dbReference type="NCBI Taxonomy" id="138064"/>
    <lineage>
        <taxon>Eukaryota</taxon>
        <taxon>Fungi</taxon>
        <taxon>Dikarya</taxon>
        <taxon>Ascomycota</taxon>
        <taxon>Pezizomycotina</taxon>
        <taxon>Sordariomycetes</taxon>
        <taxon>Xylariomycetidae</taxon>
        <taxon>Amphisphaeriales</taxon>
        <taxon>Sporocadaceae</taxon>
        <taxon>Seiridium</taxon>
    </lineage>
</organism>
<name>A0ABR2Y0E0_9PEZI</name>
<dbReference type="PANTHER" id="PTHR34154">
    <property type="entry name" value="ALKALI-SENSITIVE LINKAGE PROTEIN 1"/>
    <property type="match status" value="1"/>
</dbReference>
<protein>
    <recommendedName>
        <fullName evidence="2">Asl1-like glycosyl hydrolase catalytic domain-containing protein</fullName>
    </recommendedName>
</protein>
<feature type="domain" description="Asl1-like glycosyl hydrolase catalytic" evidence="2">
    <location>
        <begin position="28"/>
        <end position="283"/>
    </location>
</feature>
<dbReference type="SUPFAM" id="SSF51445">
    <property type="entry name" value="(Trans)glycosidases"/>
    <property type="match status" value="1"/>
</dbReference>
<dbReference type="Gene3D" id="3.20.20.80">
    <property type="entry name" value="Glycosidases"/>
    <property type="match status" value="1"/>
</dbReference>
<evidence type="ECO:0000256" key="1">
    <source>
        <dbReference type="SAM" id="SignalP"/>
    </source>
</evidence>
<keyword evidence="1" id="KW-0732">Signal</keyword>
<proteinExistence type="predicted"/>
<dbReference type="Pfam" id="PF11790">
    <property type="entry name" value="Glyco_hydro_cc"/>
    <property type="match status" value="1"/>
</dbReference>
<dbReference type="Proteomes" id="UP001465668">
    <property type="component" value="Unassembled WGS sequence"/>
</dbReference>
<comment type="caution">
    <text evidence="3">The sequence shown here is derived from an EMBL/GenBank/DDBJ whole genome shotgun (WGS) entry which is preliminary data.</text>
</comment>
<gene>
    <name evidence="3" type="ORF">SCAR479_03599</name>
</gene>